<protein>
    <submittedName>
        <fullName evidence="1">Uncharacterized protein</fullName>
    </submittedName>
</protein>
<comment type="caution">
    <text evidence="1">The sequence shown here is derived from an EMBL/GenBank/DDBJ whole genome shotgun (WGS) entry which is preliminary data.</text>
</comment>
<name>A0A0V1MZS3_9BILA</name>
<keyword evidence="2" id="KW-1185">Reference proteome</keyword>
<evidence type="ECO:0000313" key="2">
    <source>
        <dbReference type="Proteomes" id="UP000054843"/>
    </source>
</evidence>
<reference evidence="1 2" key="1">
    <citation type="submission" date="2015-01" db="EMBL/GenBank/DDBJ databases">
        <title>Evolution of Trichinella species and genotypes.</title>
        <authorList>
            <person name="Korhonen P.K."/>
            <person name="Edoardo P."/>
            <person name="Giuseppe L.R."/>
            <person name="Gasser R.B."/>
        </authorList>
    </citation>
    <scope>NUCLEOTIDE SEQUENCE [LARGE SCALE GENOMIC DNA]</scope>
    <source>
        <strain evidence="1">ISS1980</strain>
    </source>
</reference>
<evidence type="ECO:0000313" key="1">
    <source>
        <dbReference type="EMBL" id="KRZ77178.1"/>
    </source>
</evidence>
<dbReference type="Proteomes" id="UP000054843">
    <property type="component" value="Unassembled WGS sequence"/>
</dbReference>
<sequence length="168" mass="19114">MAGKLLFKRRNMDAISRKMCWERVGRAWERDYGPSSASSVASVNEALTEVSRRKSKDMRLCAIRSYIAACLTDKLQSIVCSRLSSGRWDAWRFLAISRQVILFNNDQPRAMGRRSALSLLKAASKSASELRKQQIITGSFLWSTGSLRVYNSLTNGTETRERDKFKHT</sequence>
<organism evidence="1 2">
    <name type="scientific">Trichinella papuae</name>
    <dbReference type="NCBI Taxonomy" id="268474"/>
    <lineage>
        <taxon>Eukaryota</taxon>
        <taxon>Metazoa</taxon>
        <taxon>Ecdysozoa</taxon>
        <taxon>Nematoda</taxon>
        <taxon>Enoplea</taxon>
        <taxon>Dorylaimia</taxon>
        <taxon>Trichinellida</taxon>
        <taxon>Trichinellidae</taxon>
        <taxon>Trichinella</taxon>
    </lineage>
</organism>
<dbReference type="OrthoDB" id="10567426at2759"/>
<accession>A0A0V1MZS3</accession>
<dbReference type="AlphaFoldDB" id="A0A0V1MZS3"/>
<proteinExistence type="predicted"/>
<gene>
    <name evidence="1" type="ORF">T10_5650</name>
</gene>
<dbReference type="EMBL" id="JYDO01000022">
    <property type="protein sequence ID" value="KRZ77178.1"/>
    <property type="molecule type" value="Genomic_DNA"/>
</dbReference>